<dbReference type="SUPFAM" id="SSF53448">
    <property type="entry name" value="Nucleotide-diphospho-sugar transferases"/>
    <property type="match status" value="1"/>
</dbReference>
<dbReference type="Pfam" id="PF00535">
    <property type="entry name" value="Glycos_transf_2"/>
    <property type="match status" value="1"/>
</dbReference>
<name>A0A1G1XSU2_9BACT</name>
<dbReference type="GO" id="GO:0016757">
    <property type="term" value="F:glycosyltransferase activity"/>
    <property type="evidence" value="ECO:0007669"/>
    <property type="project" value="UniProtKB-KW"/>
</dbReference>
<evidence type="ECO:0000313" key="5">
    <source>
        <dbReference type="EMBL" id="OGY42690.1"/>
    </source>
</evidence>
<gene>
    <name evidence="5" type="ORF">A2Y67_02755</name>
</gene>
<reference evidence="5 6" key="1">
    <citation type="journal article" date="2016" name="Nat. Commun.">
        <title>Thousands of microbial genomes shed light on interconnected biogeochemical processes in an aquifer system.</title>
        <authorList>
            <person name="Anantharaman K."/>
            <person name="Brown C.T."/>
            <person name="Hug L.A."/>
            <person name="Sharon I."/>
            <person name="Castelle C.J."/>
            <person name="Probst A.J."/>
            <person name="Thomas B.C."/>
            <person name="Singh A."/>
            <person name="Wilkins M.J."/>
            <person name="Karaoz U."/>
            <person name="Brodie E.L."/>
            <person name="Williams K.H."/>
            <person name="Hubbard S.S."/>
            <person name="Banfield J.F."/>
        </authorList>
    </citation>
    <scope>NUCLEOTIDE SEQUENCE [LARGE SCALE GENOMIC DNA]</scope>
</reference>
<evidence type="ECO:0000256" key="2">
    <source>
        <dbReference type="ARBA" id="ARBA00022676"/>
    </source>
</evidence>
<keyword evidence="2" id="KW-0328">Glycosyltransferase</keyword>
<proteinExistence type="inferred from homology"/>
<evidence type="ECO:0000259" key="4">
    <source>
        <dbReference type="Pfam" id="PF00535"/>
    </source>
</evidence>
<protein>
    <recommendedName>
        <fullName evidence="4">Glycosyltransferase 2-like domain-containing protein</fullName>
    </recommendedName>
</protein>
<dbReference type="Gene3D" id="3.90.550.10">
    <property type="entry name" value="Spore Coat Polysaccharide Biosynthesis Protein SpsA, Chain A"/>
    <property type="match status" value="1"/>
</dbReference>
<organism evidence="5 6">
    <name type="scientific">Candidatus Buchananbacteria bacterium RBG_13_39_9</name>
    <dbReference type="NCBI Taxonomy" id="1797531"/>
    <lineage>
        <taxon>Bacteria</taxon>
        <taxon>Candidatus Buchananiibacteriota</taxon>
    </lineage>
</organism>
<evidence type="ECO:0000313" key="6">
    <source>
        <dbReference type="Proteomes" id="UP000176260"/>
    </source>
</evidence>
<keyword evidence="3" id="KW-0808">Transferase</keyword>
<dbReference type="AlphaFoldDB" id="A0A1G1XSU2"/>
<dbReference type="PANTHER" id="PTHR43179:SF12">
    <property type="entry name" value="GALACTOFURANOSYLTRANSFERASE GLFT2"/>
    <property type="match status" value="1"/>
</dbReference>
<dbReference type="EMBL" id="MHIA01000009">
    <property type="protein sequence ID" value="OGY42690.1"/>
    <property type="molecule type" value="Genomic_DNA"/>
</dbReference>
<feature type="domain" description="Glycosyltransferase 2-like" evidence="4">
    <location>
        <begin position="9"/>
        <end position="116"/>
    </location>
</feature>
<dbReference type="Proteomes" id="UP000176260">
    <property type="component" value="Unassembled WGS sequence"/>
</dbReference>
<comment type="caution">
    <text evidence="5">The sequence shown here is derived from an EMBL/GenBank/DDBJ whole genome shotgun (WGS) entry which is preliminary data.</text>
</comment>
<dbReference type="CDD" id="cd04186">
    <property type="entry name" value="GT_2_like_c"/>
    <property type="match status" value="1"/>
</dbReference>
<dbReference type="InterPro" id="IPR029044">
    <property type="entry name" value="Nucleotide-diphossugar_trans"/>
</dbReference>
<evidence type="ECO:0000256" key="1">
    <source>
        <dbReference type="ARBA" id="ARBA00006739"/>
    </source>
</evidence>
<evidence type="ECO:0000256" key="3">
    <source>
        <dbReference type="ARBA" id="ARBA00022679"/>
    </source>
</evidence>
<accession>A0A1G1XSU2</accession>
<comment type="similarity">
    <text evidence="1">Belongs to the glycosyltransferase 2 family.</text>
</comment>
<dbReference type="InterPro" id="IPR001173">
    <property type="entry name" value="Glyco_trans_2-like"/>
</dbReference>
<dbReference type="PANTHER" id="PTHR43179">
    <property type="entry name" value="RHAMNOSYLTRANSFERASE WBBL"/>
    <property type="match status" value="1"/>
</dbReference>
<sequence length="342" mass="40761">MPKVAINLVTWNGEKFIERSLNSILSQTFKDFLLLIIDNGSVDQTAKIIEEQFLPAFGDKIKFVKNKNNFGFAFAHNQALLWTASDYILVLNQDVILDPKFLEKSVKFLEEHHDVGSISGKVLRWELKQIEDLKNSEKSDIIDSIGLKIFKNHRVIERAAGEKDKAQYENITDIFGPSAACPVYRRIALNDIRFGDEFFDNDFFSYKEDIDLAFRLRWRGWKSYYLPEVVAYHKRTAKSREKINFWQTVDERKAKTKFINYHSYKNHLFVLVKNLSFKNFWRCFPRIFFYELKKKIYLLFFEISTLKSLKEFLSKLKTMKAKRHHIMSRRLIKDDEMRKWFN</sequence>